<evidence type="ECO:0000313" key="4">
    <source>
        <dbReference type="Proteomes" id="UP000114278"/>
    </source>
</evidence>
<dbReference type="InterPro" id="IPR018306">
    <property type="entry name" value="Phage_T5_Orf172_DNA-bd"/>
</dbReference>
<dbReference type="Pfam" id="PF10544">
    <property type="entry name" value="T5orf172"/>
    <property type="match status" value="1"/>
</dbReference>
<protein>
    <submittedName>
        <fullName evidence="3">BRO-like protein, GIY-YIG domain</fullName>
    </submittedName>
</protein>
<keyword evidence="4" id="KW-1185">Reference proteome</keyword>
<dbReference type="SMART" id="SM01040">
    <property type="entry name" value="Bro-N"/>
    <property type="match status" value="1"/>
</dbReference>
<keyword evidence="1" id="KW-0175">Coiled coil</keyword>
<evidence type="ECO:0000313" key="3">
    <source>
        <dbReference type="EMBL" id="CCV02449.1"/>
    </source>
</evidence>
<dbReference type="OrthoDB" id="5801at10239"/>
<evidence type="ECO:0000259" key="2">
    <source>
        <dbReference type="PROSITE" id="PS51750"/>
    </source>
</evidence>
<evidence type="ECO:0000256" key="1">
    <source>
        <dbReference type="SAM" id="Coils"/>
    </source>
</evidence>
<dbReference type="InterPro" id="IPR003497">
    <property type="entry name" value="BRO_N_domain"/>
</dbReference>
<gene>
    <name evidence="3" type="primary">077R</name>
    <name evidence="3" type="ORF">IIV31_077R</name>
</gene>
<reference evidence="3 4" key="1">
    <citation type="journal article" date="2014" name="J. Gen. Virol.">
        <title>Genome sequence of a crustacean iridovirus, IIV31, isolated from the pill bug, Armadillidium vulgare.</title>
        <authorList>
            <person name="Piegu B."/>
            <person name="Guizard S."/>
            <person name="Yeping T."/>
            <person name="Cruaud C."/>
            <person name="Asgari S."/>
            <person name="Bideshi D.K."/>
            <person name="Federici B.A."/>
            <person name="Bigot Y."/>
        </authorList>
    </citation>
    <scope>NUCLEOTIDE SEQUENCE [LARGE SCALE GENOMIC DNA]</scope>
</reference>
<organism evidence="3 4">
    <name type="scientific">Armadillidium vulgare iridescent virus</name>
    <dbReference type="NCBI Taxonomy" id="72201"/>
    <lineage>
        <taxon>Viruses</taxon>
        <taxon>Varidnaviria</taxon>
        <taxon>Bamfordvirae</taxon>
        <taxon>Nucleocytoviricota</taxon>
        <taxon>Megaviricetes</taxon>
        <taxon>Pimascovirales</taxon>
        <taxon>Pimascovirales incertae sedis</taxon>
        <taxon>Iridoviridae</taxon>
        <taxon>Betairidovirinae</taxon>
        <taxon>Iridovirus</taxon>
        <taxon>Iridovirus armadillidium1</taxon>
        <taxon>Invertebrate iridescent virus 31</taxon>
    </lineage>
</organism>
<dbReference type="KEGG" id="vg:19738661"/>
<accession>A0A068QLP7</accession>
<dbReference type="GeneID" id="19738661"/>
<dbReference type="Proteomes" id="UP000114278">
    <property type="component" value="Segment"/>
</dbReference>
<proteinExistence type="predicted"/>
<dbReference type="Pfam" id="PF02498">
    <property type="entry name" value="Bro-N"/>
    <property type="match status" value="1"/>
</dbReference>
<dbReference type="RefSeq" id="YP_009046691.1">
    <property type="nucleotide sequence ID" value="NC_024451.1"/>
</dbReference>
<feature type="domain" description="Bro-N" evidence="2">
    <location>
        <begin position="16"/>
        <end position="137"/>
    </location>
</feature>
<dbReference type="PROSITE" id="PS51750">
    <property type="entry name" value="BRO_N"/>
    <property type="match status" value="1"/>
</dbReference>
<dbReference type="EMBL" id="HF920637">
    <property type="protein sequence ID" value="CCV02449.1"/>
    <property type="molecule type" value="Genomic_DNA"/>
</dbReference>
<sequence length="314" mass="36657">MANNQIVRLIETESGMRAIFNLDDVQLDTPILGTCDKPVFFGKDIAKFLGFKNTNDALFKYVKPKHKIALAQFLQKELDSKLESNFFSDPPSYHDGKQVMIYEPGLYSLAMHSRLPRAEIFQDKIYEVILPELRKFGQVSLQKELCNSMALLQIKDKEIEERKEKEQEMEVELKAAQEHVLILKDMLIKDDPITKTQIVYLSTSPSYALQNRFKVGGVESANHLTPRLRTYNSNRTVGDEQYFSDIFMVADYKNVEKRLESLVGRFRDKKSKEVYRMHYTNLKYIVEYLCERFDEDVDMVNEKLSTFIENLNTE</sequence>
<feature type="coiled-coil region" evidence="1">
    <location>
        <begin position="152"/>
        <end position="179"/>
    </location>
</feature>
<name>A0A068QLP7_9VIRU</name>